<dbReference type="PANTHER" id="PTHR19305">
    <property type="entry name" value="SYNAPTOSOMAL ASSOCIATED PROTEIN"/>
    <property type="match status" value="1"/>
</dbReference>
<dbReference type="Gene3D" id="2.30.29.30">
    <property type="entry name" value="Pleckstrin-homology domain (PH domain)/Phosphotyrosine-binding domain (PTB)"/>
    <property type="match status" value="1"/>
</dbReference>
<keyword evidence="6" id="KW-0472">Membrane</keyword>
<dbReference type="Gene3D" id="1.20.5.110">
    <property type="match status" value="1"/>
</dbReference>
<dbReference type="InterPro" id="IPR000727">
    <property type="entry name" value="T_SNARE_dom"/>
</dbReference>
<dbReference type="GO" id="GO:0030425">
    <property type="term" value="C:dendrite"/>
    <property type="evidence" value="ECO:0007669"/>
    <property type="project" value="Ensembl"/>
</dbReference>
<keyword evidence="13" id="KW-1185">Reference proteome</keyword>
<dbReference type="GO" id="GO:0060291">
    <property type="term" value="P:long-term synaptic potentiation"/>
    <property type="evidence" value="ECO:0007669"/>
    <property type="project" value="Ensembl"/>
</dbReference>
<evidence type="ECO:0000256" key="2">
    <source>
        <dbReference type="ARBA" id="ARBA00004556"/>
    </source>
</evidence>
<dbReference type="FunFam" id="1.20.5.110:FF:000052">
    <property type="entry name" value="synaptosomal-associated protein 47"/>
    <property type="match status" value="1"/>
</dbReference>
<dbReference type="InterPro" id="IPR011993">
    <property type="entry name" value="PH-like_dom_sf"/>
</dbReference>
<feature type="domain" description="T-SNARE coiled-coil homology" evidence="11">
    <location>
        <begin position="197"/>
        <end position="233"/>
    </location>
</feature>
<dbReference type="GO" id="GO:0098793">
    <property type="term" value="C:presynapse"/>
    <property type="evidence" value="ECO:0007669"/>
    <property type="project" value="GOC"/>
</dbReference>
<evidence type="ECO:0000256" key="7">
    <source>
        <dbReference type="ARBA" id="ARBA00024354"/>
    </source>
</evidence>
<dbReference type="GO" id="GO:0098978">
    <property type="term" value="C:glutamatergic synapse"/>
    <property type="evidence" value="ECO:0007669"/>
    <property type="project" value="Ensembl"/>
</dbReference>
<evidence type="ECO:0000256" key="3">
    <source>
        <dbReference type="ARBA" id="ARBA00022490"/>
    </source>
</evidence>
<sequence>MGSSLGSLPTQTVGILCEEEENSWEKGRRRDGDPWKKGGIPAWVSPAGSKSISLGEEAGKNELMNEDIRIHSWPCSYYLDTSKQWIPGKLSLTPVSIKFTADKTGELLVDFHLSGISEIKKESSHLIFSSLTILEKGTKHWFSSLHPNRNVVFNILEHFWREQLVSSQEAGAGAALESSKGKELTGMLEGSQKRLEDTAKVLHSQGEQFDNIMRGLHKIEGDMDVADRLLTELESPSWWPFSTKLWKTPLESKPKETPAAPDPKPQEGILLRIPVIITHRTDSNAKPGKLTLLPSGLEIKDCNSQLLHRFESREVDDIRVHTPYEISIRQRFIGKPDTSYRLLAARMPEAIPILEMQFSKKIQFLEDALGFAGAGKSPQADLGTSIWQAATGFLGAAVNPGLPAGSAEGTDKEQVQLQKISQEEAKELRQVNMGMRFPRISQNSQNGQVGRDLQDHRVQPTPTPQPNPGTQCHIQALLNTPRDGDSTTSPGSHFRTFFYFILFFTL</sequence>
<dbReference type="SUPFAM" id="SSF58038">
    <property type="entry name" value="SNARE fusion complex"/>
    <property type="match status" value="1"/>
</dbReference>
<protein>
    <recommendedName>
        <fullName evidence="8">Synaptosomal-associated protein 47</fullName>
    </recommendedName>
    <alternativeName>
        <fullName evidence="9">Synaptosomal-associated 47 kDa protein</fullName>
    </alternativeName>
</protein>
<evidence type="ECO:0000256" key="5">
    <source>
        <dbReference type="ARBA" id="ARBA00023054"/>
    </source>
</evidence>
<keyword evidence="4" id="KW-0677">Repeat</keyword>
<reference evidence="12" key="2">
    <citation type="submission" date="2025-08" db="UniProtKB">
        <authorList>
            <consortium name="Ensembl"/>
        </authorList>
    </citation>
    <scope>IDENTIFICATION</scope>
</reference>
<dbReference type="GO" id="GO:0012505">
    <property type="term" value="C:endomembrane system"/>
    <property type="evidence" value="ECO:0007669"/>
    <property type="project" value="UniProtKB-SubCell"/>
</dbReference>
<dbReference type="GO" id="GO:0031629">
    <property type="term" value="P:synaptic vesicle fusion to presynaptic active zone membrane"/>
    <property type="evidence" value="ECO:0007669"/>
    <property type="project" value="TreeGrafter"/>
</dbReference>
<comment type="subcellular location">
    <subcellularLocation>
        <location evidence="2">Cytoplasm</location>
        <location evidence="2">Perinuclear region</location>
    </subcellularLocation>
    <subcellularLocation>
        <location evidence="1">Endomembrane system</location>
    </subcellularLocation>
</comment>
<gene>
    <name evidence="12" type="primary">SNAP47</name>
</gene>
<dbReference type="GO" id="GO:0048471">
    <property type="term" value="C:perinuclear region of cytoplasm"/>
    <property type="evidence" value="ECO:0007669"/>
    <property type="project" value="UniProtKB-SubCell"/>
</dbReference>
<feature type="compositionally biased region" description="Basic and acidic residues" evidence="10">
    <location>
        <begin position="23"/>
        <end position="36"/>
    </location>
</feature>
<evidence type="ECO:0000313" key="13">
    <source>
        <dbReference type="Proteomes" id="UP000007754"/>
    </source>
</evidence>
<reference evidence="12" key="3">
    <citation type="submission" date="2025-09" db="UniProtKB">
        <authorList>
            <consortium name="Ensembl"/>
        </authorList>
    </citation>
    <scope>IDENTIFICATION</scope>
</reference>
<evidence type="ECO:0000313" key="12">
    <source>
        <dbReference type="Ensembl" id="ENSTGUP00000000222.2"/>
    </source>
</evidence>
<accession>H0YPM3</accession>
<dbReference type="PROSITE" id="PS50192">
    <property type="entry name" value="T_SNARE"/>
    <property type="match status" value="1"/>
</dbReference>
<comment type="similarity">
    <text evidence="7">Belongs to the SVAP1 family.</text>
</comment>
<evidence type="ECO:0000256" key="4">
    <source>
        <dbReference type="ARBA" id="ARBA00022737"/>
    </source>
</evidence>
<name>H0YPM3_TAEGU</name>
<dbReference type="STRING" id="59729.ENSTGUP00000000222"/>
<dbReference type="FunFam" id="2.30.29.30:FF:000269">
    <property type="entry name" value="Synaptosomal-associated protein 47"/>
    <property type="match status" value="1"/>
</dbReference>
<dbReference type="GO" id="GO:0031201">
    <property type="term" value="C:SNARE complex"/>
    <property type="evidence" value="ECO:0007669"/>
    <property type="project" value="TreeGrafter"/>
</dbReference>
<dbReference type="GO" id="GO:0043025">
    <property type="term" value="C:neuronal cell body"/>
    <property type="evidence" value="ECO:0007669"/>
    <property type="project" value="Ensembl"/>
</dbReference>
<dbReference type="HOGENOM" id="CLU_029855_0_0_1"/>
<evidence type="ECO:0000256" key="8">
    <source>
        <dbReference type="ARBA" id="ARBA00024443"/>
    </source>
</evidence>
<dbReference type="GO" id="GO:0019905">
    <property type="term" value="F:syntaxin binding"/>
    <property type="evidence" value="ECO:0007669"/>
    <property type="project" value="TreeGrafter"/>
</dbReference>
<keyword evidence="5" id="KW-0175">Coiled coil</keyword>
<organism evidence="12 13">
    <name type="scientific">Taeniopygia guttata</name>
    <name type="common">Zebra finch</name>
    <name type="synonym">Poephila guttata</name>
    <dbReference type="NCBI Taxonomy" id="59729"/>
    <lineage>
        <taxon>Eukaryota</taxon>
        <taxon>Metazoa</taxon>
        <taxon>Chordata</taxon>
        <taxon>Craniata</taxon>
        <taxon>Vertebrata</taxon>
        <taxon>Euteleostomi</taxon>
        <taxon>Archelosauria</taxon>
        <taxon>Archosauria</taxon>
        <taxon>Dinosauria</taxon>
        <taxon>Saurischia</taxon>
        <taxon>Theropoda</taxon>
        <taxon>Coelurosauria</taxon>
        <taxon>Aves</taxon>
        <taxon>Neognathae</taxon>
        <taxon>Neoaves</taxon>
        <taxon>Telluraves</taxon>
        <taxon>Australaves</taxon>
        <taxon>Passeriformes</taxon>
        <taxon>Passeroidea</taxon>
        <taxon>Estrildidae</taxon>
        <taxon>Estrildinae</taxon>
        <taxon>Taeniopygia</taxon>
    </lineage>
</organism>
<dbReference type="PANTHER" id="PTHR19305:SF1">
    <property type="entry name" value="SYNAPTOSOMAL-ASSOCIATED PROTEIN 47"/>
    <property type="match status" value="1"/>
</dbReference>
<evidence type="ECO:0000256" key="9">
    <source>
        <dbReference type="ARBA" id="ARBA00032027"/>
    </source>
</evidence>
<feature type="region of interest" description="Disordered" evidence="10">
    <location>
        <begin position="441"/>
        <end position="471"/>
    </location>
</feature>
<dbReference type="Proteomes" id="UP000007754">
    <property type="component" value="Chromosome 2"/>
</dbReference>
<evidence type="ECO:0000256" key="1">
    <source>
        <dbReference type="ARBA" id="ARBA00004308"/>
    </source>
</evidence>
<dbReference type="CDD" id="cd15888">
    <property type="entry name" value="SNARE_SNAP47N"/>
    <property type="match status" value="1"/>
</dbReference>
<evidence type="ECO:0000256" key="6">
    <source>
        <dbReference type="ARBA" id="ARBA00023136"/>
    </source>
</evidence>
<dbReference type="Ensembl" id="ENSTGUT00000000225.2">
    <property type="protein sequence ID" value="ENSTGUP00000000222.2"/>
    <property type="gene ID" value="ENSTGUG00000000221.2"/>
</dbReference>
<dbReference type="GO" id="GO:0098967">
    <property type="term" value="P:exocytic insertion of neurotransmitter receptor to postsynaptic membrane"/>
    <property type="evidence" value="ECO:0007669"/>
    <property type="project" value="Ensembl"/>
</dbReference>
<dbReference type="GO" id="GO:0016082">
    <property type="term" value="P:synaptic vesicle priming"/>
    <property type="evidence" value="ECO:0007669"/>
    <property type="project" value="TreeGrafter"/>
</dbReference>
<dbReference type="InParanoid" id="H0YPM3"/>
<reference evidence="12 13" key="1">
    <citation type="journal article" date="2010" name="Nature">
        <title>The genome of a songbird.</title>
        <authorList>
            <person name="Warren W.C."/>
            <person name="Clayton D.F."/>
            <person name="Ellegren H."/>
            <person name="Arnold A.P."/>
            <person name="Hillier L.W."/>
            <person name="Kunstner A."/>
            <person name="Searle S."/>
            <person name="White S."/>
            <person name="Vilella A.J."/>
            <person name="Fairley S."/>
            <person name="Heger A."/>
            <person name="Kong L."/>
            <person name="Ponting C.P."/>
            <person name="Jarvis E.D."/>
            <person name="Mello C.V."/>
            <person name="Minx P."/>
            <person name="Lovell P."/>
            <person name="Velho T.A."/>
            <person name="Ferris M."/>
            <person name="Balakrishnan C.N."/>
            <person name="Sinha S."/>
            <person name="Blatti C."/>
            <person name="London S.E."/>
            <person name="Li Y."/>
            <person name="Lin Y.C."/>
            <person name="George J."/>
            <person name="Sweedler J."/>
            <person name="Southey B."/>
            <person name="Gunaratne P."/>
            <person name="Watson M."/>
            <person name="Nam K."/>
            <person name="Backstrom N."/>
            <person name="Smeds L."/>
            <person name="Nabholz B."/>
            <person name="Itoh Y."/>
            <person name="Whitney O."/>
            <person name="Pfenning A.R."/>
            <person name="Howard J."/>
            <person name="Volker M."/>
            <person name="Skinner B.M."/>
            <person name="Griffin D.K."/>
            <person name="Ye L."/>
            <person name="McLaren W.M."/>
            <person name="Flicek P."/>
            <person name="Quesada V."/>
            <person name="Velasco G."/>
            <person name="Lopez-Otin C."/>
            <person name="Puente X.S."/>
            <person name="Olender T."/>
            <person name="Lancet D."/>
            <person name="Smit A.F."/>
            <person name="Hubley R."/>
            <person name="Konkel M.K."/>
            <person name="Walker J.A."/>
            <person name="Batzer M.A."/>
            <person name="Gu W."/>
            <person name="Pollock D.D."/>
            <person name="Chen L."/>
            <person name="Cheng Z."/>
            <person name="Eichler E.E."/>
            <person name="Stapley J."/>
            <person name="Slate J."/>
            <person name="Ekblom R."/>
            <person name="Birkhead T."/>
            <person name="Burke T."/>
            <person name="Burt D."/>
            <person name="Scharff C."/>
            <person name="Adam I."/>
            <person name="Richard H."/>
            <person name="Sultan M."/>
            <person name="Soldatov A."/>
            <person name="Lehrach H."/>
            <person name="Edwards S.V."/>
            <person name="Yang S.P."/>
            <person name="Li X."/>
            <person name="Graves T."/>
            <person name="Fulton L."/>
            <person name="Nelson J."/>
            <person name="Chinwalla A."/>
            <person name="Hou S."/>
            <person name="Mardis E.R."/>
            <person name="Wilson R.K."/>
        </authorList>
    </citation>
    <scope>NUCLEOTIDE SEQUENCE [LARGE SCALE GENOMIC DNA]</scope>
</reference>
<dbReference type="GeneTree" id="ENSGT00950000182843"/>
<dbReference type="AlphaFoldDB" id="H0YPM3"/>
<dbReference type="GO" id="GO:0005886">
    <property type="term" value="C:plasma membrane"/>
    <property type="evidence" value="ECO:0007669"/>
    <property type="project" value="TreeGrafter"/>
</dbReference>
<evidence type="ECO:0000259" key="11">
    <source>
        <dbReference type="PROSITE" id="PS50192"/>
    </source>
</evidence>
<evidence type="ECO:0000256" key="10">
    <source>
        <dbReference type="SAM" id="MobiDB-lite"/>
    </source>
</evidence>
<keyword evidence="3" id="KW-0963">Cytoplasm</keyword>
<dbReference type="GO" id="GO:0005484">
    <property type="term" value="F:SNAP receptor activity"/>
    <property type="evidence" value="ECO:0007669"/>
    <property type="project" value="TreeGrafter"/>
</dbReference>
<proteinExistence type="inferred from homology"/>
<feature type="region of interest" description="Disordered" evidence="10">
    <location>
        <begin position="20"/>
        <end position="39"/>
    </location>
</feature>